<dbReference type="HOGENOM" id="CLU_1045951_0_0_1"/>
<reference evidence="1 2" key="1">
    <citation type="journal article" date="2010" name="Nat. Commun.">
        <title>The complete sequence of the smallest known nuclear genome from the microsporidian Encephalitozoon intestinalis.</title>
        <authorList>
            <person name="Corradi N."/>
            <person name="Pombert J.-F."/>
            <person name="Farinelli L."/>
            <person name="Didier E.S."/>
            <person name="Keeling P.J."/>
        </authorList>
    </citation>
    <scope>NUCLEOTIDE SEQUENCE [LARGE SCALE GENOMIC DNA]</scope>
    <source>
        <strain evidence="1 2">ATCC 50506</strain>
    </source>
</reference>
<name>E0S9K9_ENCIT</name>
<gene>
    <name evidence="1" type="ORF">Eint_100680</name>
</gene>
<dbReference type="EMBL" id="CP001951">
    <property type="protein sequence ID" value="ADM12394.1"/>
    <property type="molecule type" value="Genomic_DNA"/>
</dbReference>
<dbReference type="RefSeq" id="XP_003073754.1">
    <property type="nucleotide sequence ID" value="XM_003073708.1"/>
</dbReference>
<dbReference type="GeneID" id="9699459"/>
<dbReference type="KEGG" id="ein:Eint_100680"/>
<sequence length="266" mass="30992">MIHDEKMLLKSLEHKNIEEKEIFPSICSVLGLQYFSEENGALAHTLASPSFIIDISGLSAKLTFVDESFSRYFKYVEFYLCQHLEKRNMRDFYFYLRMFVRMETGNEGLEEKDSGDICQCVFNGGYCINPSFRDVAKSSTDGIYDIYRHRFEYHMYTKRFIFPIPVNDPVEDEDSGFLVAEGVNGKQMNAKVSLNLSRYFGPKAFDREVLRILPHIGFYWKGMVDHEEVVVRKDLGVYVNGELRRDAAFLMKLGKNLHLSLNFLRD</sequence>
<dbReference type="AlphaFoldDB" id="E0S9K9"/>
<dbReference type="VEuPathDB" id="MicrosporidiaDB:Eint_100680"/>
<proteinExistence type="predicted"/>
<protein>
    <submittedName>
        <fullName evidence="1">Uncharacterized protein</fullName>
    </submittedName>
</protein>
<dbReference type="Proteomes" id="UP000002313">
    <property type="component" value="Chromosome X"/>
</dbReference>
<organism evidence="1 2">
    <name type="scientific">Encephalitozoon intestinalis (strain ATCC 50506)</name>
    <name type="common">Microsporidian parasite</name>
    <name type="synonym">Septata intestinalis</name>
    <dbReference type="NCBI Taxonomy" id="876142"/>
    <lineage>
        <taxon>Eukaryota</taxon>
        <taxon>Fungi</taxon>
        <taxon>Fungi incertae sedis</taxon>
        <taxon>Microsporidia</taxon>
        <taxon>Unikaryonidae</taxon>
        <taxon>Encephalitozoon</taxon>
    </lineage>
</organism>
<dbReference type="OrthoDB" id="2190614at2759"/>
<evidence type="ECO:0000313" key="1">
    <source>
        <dbReference type="EMBL" id="ADM12394.1"/>
    </source>
</evidence>
<reference evidence="1 2" key="2">
    <citation type="journal article" date="2012" name="Proc. Natl. Acad. Sci. U.S.A.">
        <title>Gain and loss of multiple functionally related, horizontally transferred genes in the reduced genomes of two microsporidian parasites.</title>
        <authorList>
            <person name="Pombert J.-F."/>
            <person name="Selman M."/>
            <person name="Burki F."/>
            <person name="Bardell F.T."/>
            <person name="Farinelli L."/>
            <person name="Solter L.F."/>
            <person name="Whitman D.W."/>
            <person name="Weiss L.M."/>
            <person name="Corradi N."/>
            <person name="Keeling P.J."/>
        </authorList>
    </citation>
    <scope>NUCLEOTIDE SEQUENCE [LARGE SCALE GENOMIC DNA]</scope>
    <source>
        <strain evidence="1 2">ATCC 50506</strain>
    </source>
</reference>
<evidence type="ECO:0000313" key="2">
    <source>
        <dbReference type="Proteomes" id="UP000002313"/>
    </source>
</evidence>
<keyword evidence="2" id="KW-1185">Reference proteome</keyword>
<accession>E0S9K9</accession>